<keyword evidence="7" id="KW-1185">Reference proteome</keyword>
<accession>A0A975SVR7</accession>
<evidence type="ECO:0000256" key="4">
    <source>
        <dbReference type="ARBA" id="ARBA00059383"/>
    </source>
</evidence>
<comment type="function">
    <text evidence="4">Catalyzes the conversion of GDP-D-mannose to GDP-4-dehydro-6-deoxy-D-mannose.</text>
</comment>
<protein>
    <submittedName>
        <fullName evidence="6">GDP-mannose 4,6-dehydratase</fullName>
        <ecNumber evidence="6">4.2.1.47</ecNumber>
    </submittedName>
</protein>
<dbReference type="GO" id="GO:0008446">
    <property type="term" value="F:GDP-mannose 4,6-dehydratase activity"/>
    <property type="evidence" value="ECO:0007669"/>
    <property type="project" value="UniProtKB-EC"/>
</dbReference>
<name>A0A975SVR7_9ACTN</name>
<feature type="domain" description="NAD(P)-binding" evidence="5">
    <location>
        <begin position="6"/>
        <end position="311"/>
    </location>
</feature>
<gene>
    <name evidence="6" type="ORF">KRR39_14790</name>
</gene>
<dbReference type="FunFam" id="3.40.50.720:FF:000924">
    <property type="entry name" value="GDP-mannose 4,6 dehydratase"/>
    <property type="match status" value="1"/>
</dbReference>
<dbReference type="GO" id="GO:0042351">
    <property type="term" value="P:'de novo' GDP-L-fucose biosynthetic process"/>
    <property type="evidence" value="ECO:0007669"/>
    <property type="project" value="TreeGrafter"/>
</dbReference>
<dbReference type="PANTHER" id="PTHR43715">
    <property type="entry name" value="GDP-MANNOSE 4,6-DEHYDRATASE"/>
    <property type="match status" value="1"/>
</dbReference>
<evidence type="ECO:0000256" key="3">
    <source>
        <dbReference type="ARBA" id="ARBA00023239"/>
    </source>
</evidence>
<organism evidence="6 7">
    <name type="scientific">Nocardioides panacis</name>
    <dbReference type="NCBI Taxonomy" id="2849501"/>
    <lineage>
        <taxon>Bacteria</taxon>
        <taxon>Bacillati</taxon>
        <taxon>Actinomycetota</taxon>
        <taxon>Actinomycetes</taxon>
        <taxon>Propionibacteriales</taxon>
        <taxon>Nocardioidaceae</taxon>
        <taxon>Nocardioides</taxon>
    </lineage>
</organism>
<dbReference type="InterPro" id="IPR016040">
    <property type="entry name" value="NAD(P)-bd_dom"/>
</dbReference>
<dbReference type="EC" id="4.2.1.47" evidence="6"/>
<dbReference type="Proteomes" id="UP000683575">
    <property type="component" value="Chromosome"/>
</dbReference>
<comment type="cofactor">
    <cofactor evidence="2">
        <name>NADP(+)</name>
        <dbReference type="ChEBI" id="CHEBI:58349"/>
    </cofactor>
</comment>
<evidence type="ECO:0000256" key="1">
    <source>
        <dbReference type="ARBA" id="ARBA00000188"/>
    </source>
</evidence>
<reference evidence="6" key="1">
    <citation type="submission" date="2021-06" db="EMBL/GenBank/DDBJ databases">
        <title>Complete genome sequence of Nocardioides sp. G188.</title>
        <authorList>
            <person name="Im W.-T."/>
        </authorList>
    </citation>
    <scope>NUCLEOTIDE SEQUENCE</scope>
    <source>
        <strain evidence="6">G188</strain>
    </source>
</reference>
<proteinExistence type="predicted"/>
<evidence type="ECO:0000313" key="6">
    <source>
        <dbReference type="EMBL" id="QWZ06794.1"/>
    </source>
</evidence>
<dbReference type="AlphaFoldDB" id="A0A975SVR7"/>
<dbReference type="CDD" id="cd05260">
    <property type="entry name" value="GDP_MD_SDR_e"/>
    <property type="match status" value="1"/>
</dbReference>
<comment type="catalytic activity">
    <reaction evidence="1">
        <text>GDP-alpha-D-mannose = GDP-4-dehydro-alpha-D-rhamnose + H2O</text>
        <dbReference type="Rhea" id="RHEA:23820"/>
        <dbReference type="ChEBI" id="CHEBI:15377"/>
        <dbReference type="ChEBI" id="CHEBI:57527"/>
        <dbReference type="ChEBI" id="CHEBI:57964"/>
        <dbReference type="EC" id="4.2.1.47"/>
    </reaction>
</comment>
<evidence type="ECO:0000313" key="7">
    <source>
        <dbReference type="Proteomes" id="UP000683575"/>
    </source>
</evidence>
<sequence length="328" mass="35483">MPGSALVTGVSGQDGWYLAERLLAAGAEVHGIVRDPADVARASAQLPGLTAHVADLQDACRLGAVVAEVAPHRIFNLAGSTSVARSWDEPVEAADVIGVGAVRLLDAAWRLRERTGREVRFLQASSAEIFGDPVGAPQDESTPRNPVTPYGAAKDFAHTMVGVYRRRGMFATAAILYNHESPRRPATFVARKITRAVASIARGSRDPLTLGNIDVLRDWGYAPDHVDGMIRILDADRPDDYVVATGEPRSVREFVREAFSVVGITDWEGHVTIDASLYRPADPRALVGDPTRLRSLGWRPSVTFEELVRIMVQADLDALDHATPAQTP</sequence>
<dbReference type="Pfam" id="PF16363">
    <property type="entry name" value="GDP_Man_Dehyd"/>
    <property type="match status" value="1"/>
</dbReference>
<evidence type="ECO:0000256" key="2">
    <source>
        <dbReference type="ARBA" id="ARBA00001937"/>
    </source>
</evidence>
<keyword evidence="3 6" id="KW-0456">Lyase</keyword>
<dbReference type="PANTHER" id="PTHR43715:SF1">
    <property type="entry name" value="GDP-MANNOSE 4,6 DEHYDRATASE"/>
    <property type="match status" value="1"/>
</dbReference>
<dbReference type="InterPro" id="IPR006368">
    <property type="entry name" value="GDP_Man_deHydtase"/>
</dbReference>
<dbReference type="KEGG" id="nps:KRR39_14790"/>
<evidence type="ECO:0000259" key="5">
    <source>
        <dbReference type="Pfam" id="PF16363"/>
    </source>
</evidence>
<dbReference type="EMBL" id="CP077062">
    <property type="protein sequence ID" value="QWZ06794.1"/>
    <property type="molecule type" value="Genomic_DNA"/>
</dbReference>